<accession>G2WFY8</accession>
<evidence type="ECO:0000313" key="1">
    <source>
        <dbReference type="EMBL" id="GAA23957.1"/>
    </source>
</evidence>
<dbReference type="AlphaFoldDB" id="G2WFY8"/>
<sequence length="114" mass="13149">MQIFWLQNQPKGKGKLAKASYTLVKRKAFCFACFSERKKKSKIYGKKKAQEQENVLKNNTYLFICFFSGGRIIGSKSKKKKSSNLSSKWFTIEPLGNIFVKQSRLSIPRKETSL</sequence>
<name>G2WFY8_YEASK</name>
<proteinExistence type="predicted"/>
<evidence type="ECO:0000313" key="2">
    <source>
        <dbReference type="Proteomes" id="UP000001608"/>
    </source>
</evidence>
<comment type="caution">
    <text evidence="1">The sequence shown here is derived from an EMBL/GenBank/DDBJ whole genome shotgun (WGS) entry which is preliminary data.</text>
</comment>
<dbReference type="Proteomes" id="UP000001608">
    <property type="component" value="Chromosome 9"/>
</dbReference>
<organism evidence="1 2">
    <name type="scientific">Saccharomyces cerevisiae (strain Kyokai no. 7 / NBRC 101557)</name>
    <name type="common">Baker's yeast</name>
    <dbReference type="NCBI Taxonomy" id="721032"/>
    <lineage>
        <taxon>Eukaryota</taxon>
        <taxon>Fungi</taxon>
        <taxon>Dikarya</taxon>
        <taxon>Ascomycota</taxon>
        <taxon>Saccharomycotina</taxon>
        <taxon>Saccharomycetes</taxon>
        <taxon>Saccharomycetales</taxon>
        <taxon>Saccharomycetaceae</taxon>
        <taxon>Saccharomyces</taxon>
    </lineage>
</organism>
<protein>
    <submittedName>
        <fullName evidence="1">K7_03404p</fullName>
    </submittedName>
</protein>
<dbReference type="HOGENOM" id="CLU_2122989_0_0_1"/>
<gene>
    <name evidence="1" type="primary">K7_03404</name>
    <name evidence="1" type="ORF">SYK7_034041</name>
</gene>
<reference evidence="1 2" key="1">
    <citation type="journal article" date="2011" name="DNA Res.">
        <title>Whole-genome sequencing of sake yeast Saccharomyces cerevisiae Kyokai no. 7.</title>
        <authorList>
            <person name="Akao T."/>
            <person name="Yashiro I."/>
            <person name="Hosoyama A."/>
            <person name="Kitagaki H."/>
            <person name="Horikawa H."/>
            <person name="Watanabe D."/>
            <person name="Akada R."/>
            <person name="Ando Y."/>
            <person name="Harashima S."/>
            <person name="Inoue T."/>
            <person name="Inoue Y."/>
            <person name="Kajiwara S."/>
            <person name="Kitamoto K."/>
            <person name="Kitamoto N."/>
            <person name="Kobayashi O."/>
            <person name="Kuhara S."/>
            <person name="Masubuchi T."/>
            <person name="Mizoguchi H."/>
            <person name="Nakao Y."/>
            <person name="Nakazato A."/>
            <person name="Namise M."/>
            <person name="Oba T."/>
            <person name="Ogata T."/>
            <person name="Ohta A."/>
            <person name="Sato M."/>
            <person name="Shibasaki S."/>
            <person name="Takatsume Y."/>
            <person name="Tanimoto S."/>
            <person name="Tsuboi H."/>
            <person name="Nishimura A."/>
            <person name="Yoda K."/>
            <person name="Ishikawa T."/>
            <person name="Iwashita K."/>
            <person name="Fujita N."/>
            <person name="Shimoi H."/>
        </authorList>
    </citation>
    <scope>NUCLEOTIDE SEQUENCE [LARGE SCALE GENOMIC DNA]</scope>
    <source>
        <strain evidence="2">Kyokai no. 7 / NBRC 101557</strain>
    </source>
</reference>
<dbReference type="EMBL" id="DG000045">
    <property type="protein sequence ID" value="GAA23957.1"/>
    <property type="molecule type" value="Genomic_DNA"/>
</dbReference>